<keyword evidence="2" id="KW-1133">Transmembrane helix</keyword>
<dbReference type="Proteomes" id="UP001501358">
    <property type="component" value="Unassembled WGS sequence"/>
</dbReference>
<reference evidence="3 4" key="1">
    <citation type="journal article" date="2019" name="Int. J. Syst. Evol. Microbiol.">
        <title>The Global Catalogue of Microorganisms (GCM) 10K type strain sequencing project: providing services to taxonomists for standard genome sequencing and annotation.</title>
        <authorList>
            <consortium name="The Broad Institute Genomics Platform"/>
            <consortium name="The Broad Institute Genome Sequencing Center for Infectious Disease"/>
            <person name="Wu L."/>
            <person name="Ma J."/>
        </authorList>
    </citation>
    <scope>NUCLEOTIDE SEQUENCE [LARGE SCALE GENOMIC DNA]</scope>
    <source>
        <strain evidence="3 4">JCM 6307</strain>
    </source>
</reference>
<feature type="compositionally biased region" description="Pro residues" evidence="1">
    <location>
        <begin position="17"/>
        <end position="34"/>
    </location>
</feature>
<evidence type="ECO:0000256" key="2">
    <source>
        <dbReference type="SAM" id="Phobius"/>
    </source>
</evidence>
<feature type="transmembrane region" description="Helical" evidence="2">
    <location>
        <begin position="45"/>
        <end position="66"/>
    </location>
</feature>
<gene>
    <name evidence="3" type="ORF">GCM10010406_42490</name>
</gene>
<comment type="caution">
    <text evidence="3">The sequence shown here is derived from an EMBL/GenBank/DDBJ whole genome shotgun (WGS) entry which is preliminary data.</text>
</comment>
<keyword evidence="4" id="KW-1185">Reference proteome</keyword>
<organism evidence="3 4">
    <name type="scientific">Streptomyces thermolineatus</name>
    <dbReference type="NCBI Taxonomy" id="44033"/>
    <lineage>
        <taxon>Bacteria</taxon>
        <taxon>Bacillati</taxon>
        <taxon>Actinomycetota</taxon>
        <taxon>Actinomycetes</taxon>
        <taxon>Kitasatosporales</taxon>
        <taxon>Streptomycetaceae</taxon>
        <taxon>Streptomyces</taxon>
    </lineage>
</organism>
<feature type="region of interest" description="Disordered" evidence="1">
    <location>
        <begin position="1"/>
        <end position="38"/>
    </location>
</feature>
<protein>
    <submittedName>
        <fullName evidence="3">Uncharacterized protein</fullName>
    </submittedName>
</protein>
<dbReference type="EMBL" id="BAAATA010000030">
    <property type="protein sequence ID" value="GAA2501506.1"/>
    <property type="molecule type" value="Genomic_DNA"/>
</dbReference>
<evidence type="ECO:0000313" key="3">
    <source>
        <dbReference type="EMBL" id="GAA2501506.1"/>
    </source>
</evidence>
<name>A0ABN3MHU4_9ACTN</name>
<keyword evidence="2" id="KW-0472">Membrane</keyword>
<evidence type="ECO:0000256" key="1">
    <source>
        <dbReference type="SAM" id="MobiDB-lite"/>
    </source>
</evidence>
<proteinExistence type="predicted"/>
<evidence type="ECO:0000313" key="4">
    <source>
        <dbReference type="Proteomes" id="UP001501358"/>
    </source>
</evidence>
<sequence length="141" mass="14858">MSVPPPATGPAPDGQQVPPPAGAFGPPVPPPAPEQPKKKGIGRKILSFVVLIVVATAVKFGISYFFNAPVHAEAGDCVRVTGSENSPEVETKECGDKDANYKVVKLVDNTFDLNACAGVSDTALAQQWDREKFVLCLTPID</sequence>
<keyword evidence="2" id="KW-0812">Transmembrane</keyword>
<accession>A0ABN3MHU4</accession>
<dbReference type="RefSeq" id="WP_344384786.1">
    <property type="nucleotide sequence ID" value="NZ_BAAATA010000030.1"/>
</dbReference>